<feature type="domain" description="HTH cro/C1-type" evidence="1">
    <location>
        <begin position="56"/>
        <end position="110"/>
    </location>
</feature>
<dbReference type="Pfam" id="PF01381">
    <property type="entry name" value="HTH_3"/>
    <property type="match status" value="1"/>
</dbReference>
<name>A0A645ETS6_9ZZZZ</name>
<dbReference type="Gene3D" id="1.10.260.40">
    <property type="entry name" value="lambda repressor-like DNA-binding domains"/>
    <property type="match status" value="1"/>
</dbReference>
<dbReference type="SMART" id="SM00530">
    <property type="entry name" value="HTH_XRE"/>
    <property type="match status" value="1"/>
</dbReference>
<protein>
    <recommendedName>
        <fullName evidence="1">HTH cro/C1-type domain-containing protein</fullName>
    </recommendedName>
</protein>
<dbReference type="GO" id="GO:0003677">
    <property type="term" value="F:DNA binding"/>
    <property type="evidence" value="ECO:0007669"/>
    <property type="project" value="InterPro"/>
</dbReference>
<gene>
    <name evidence="2" type="ORF">SDC9_152078</name>
</gene>
<organism evidence="2">
    <name type="scientific">bioreactor metagenome</name>
    <dbReference type="NCBI Taxonomy" id="1076179"/>
    <lineage>
        <taxon>unclassified sequences</taxon>
        <taxon>metagenomes</taxon>
        <taxon>ecological metagenomes</taxon>
    </lineage>
</organism>
<comment type="caution">
    <text evidence="2">The sequence shown here is derived from an EMBL/GenBank/DDBJ whole genome shotgun (WGS) entry which is preliminary data.</text>
</comment>
<accession>A0A645ETS6</accession>
<dbReference type="PROSITE" id="PS50943">
    <property type="entry name" value="HTH_CROC1"/>
    <property type="match status" value="1"/>
</dbReference>
<dbReference type="InterPro" id="IPR001387">
    <property type="entry name" value="Cro/C1-type_HTH"/>
</dbReference>
<sequence length="111" mass="12764">MIDIRMKGDIPQDIVVLLKKHYGSDLYIEDDDQYMSVAEMPWFKEMDAVMSPGKTLRFHRRLANMTQKQLADTLGVAKQYICDLENGRKAISKAKAKQLAEIFLISPARFI</sequence>
<dbReference type="SUPFAM" id="SSF47413">
    <property type="entry name" value="lambda repressor-like DNA-binding domains"/>
    <property type="match status" value="1"/>
</dbReference>
<dbReference type="EMBL" id="VSSQ01050750">
    <property type="protein sequence ID" value="MPN04830.1"/>
    <property type="molecule type" value="Genomic_DNA"/>
</dbReference>
<proteinExistence type="predicted"/>
<dbReference type="AlphaFoldDB" id="A0A645ETS6"/>
<evidence type="ECO:0000259" key="1">
    <source>
        <dbReference type="PROSITE" id="PS50943"/>
    </source>
</evidence>
<dbReference type="CDD" id="cd00093">
    <property type="entry name" value="HTH_XRE"/>
    <property type="match status" value="1"/>
</dbReference>
<dbReference type="InterPro" id="IPR010982">
    <property type="entry name" value="Lambda_DNA-bd_dom_sf"/>
</dbReference>
<evidence type="ECO:0000313" key="2">
    <source>
        <dbReference type="EMBL" id="MPN04830.1"/>
    </source>
</evidence>
<reference evidence="2" key="1">
    <citation type="submission" date="2019-08" db="EMBL/GenBank/DDBJ databases">
        <authorList>
            <person name="Kucharzyk K."/>
            <person name="Murdoch R.W."/>
            <person name="Higgins S."/>
            <person name="Loffler F."/>
        </authorList>
    </citation>
    <scope>NUCLEOTIDE SEQUENCE</scope>
</reference>